<dbReference type="AlphaFoldDB" id="A0A0H3F892"/>
<reference evidence="1 2" key="2">
    <citation type="journal article" date="2012" name="J. Bacteriol.">
        <title>Complete Genome Sequence of Rahnella sp. Strain Y9602, a Gammaproteobacterium Isolate from Metal- and Radionuclide-Contaminated Soil.</title>
        <authorList>
            <person name="Martinez R.J."/>
            <person name="Bruce D."/>
            <person name="Detter C."/>
            <person name="Goodwin L.A."/>
            <person name="Han J."/>
            <person name="Han C.S."/>
            <person name="Held B."/>
            <person name="Land M.L."/>
            <person name="Mikhailova N."/>
            <person name="Nolan M."/>
            <person name="Pennacchio L."/>
            <person name="Pitluck S."/>
            <person name="Tapia R."/>
            <person name="Woyke T."/>
            <person name="Sobecky P.A."/>
        </authorList>
    </citation>
    <scope>NUCLEOTIDE SEQUENCE [LARGE SCALE GENOMIC DNA]</scope>
    <source>
        <strain evidence="1 2">Y9602</strain>
    </source>
</reference>
<dbReference type="Proteomes" id="UP000007257">
    <property type="component" value="Chromosome"/>
</dbReference>
<accession>A0A0H3F892</accession>
<proteinExistence type="predicted"/>
<protein>
    <submittedName>
        <fullName evidence="1">Uncharacterized protein</fullName>
    </submittedName>
</protein>
<evidence type="ECO:0000313" key="2">
    <source>
        <dbReference type="Proteomes" id="UP000007257"/>
    </source>
</evidence>
<reference evidence="2" key="1">
    <citation type="submission" date="2011-01" db="EMBL/GenBank/DDBJ databases">
        <title>Complete sequence of chromosome of Rahnella sp. Y9602.</title>
        <authorList>
            <consortium name="US DOE Joint Genome Institute"/>
            <person name="Lucas S."/>
            <person name="Copeland A."/>
            <person name="Lapidus A."/>
            <person name="Cheng J.-F."/>
            <person name="Goodwin L."/>
            <person name="Pitluck S."/>
            <person name="Lu M."/>
            <person name="Detter J.C."/>
            <person name="Han C."/>
            <person name="Tapia R."/>
            <person name="Land M."/>
            <person name="Hauser L."/>
            <person name="Kyrpides N."/>
            <person name="Ivanova N."/>
            <person name="Ovchinnikova G."/>
            <person name="Pagani I."/>
            <person name="Sobecky P.A."/>
            <person name="Martinez R.J."/>
            <person name="Woyke T."/>
        </authorList>
    </citation>
    <scope>NUCLEOTIDE SEQUENCE [LARGE SCALE GENOMIC DNA]</scope>
    <source>
        <strain evidence="2">Y9602</strain>
    </source>
</reference>
<sequence>MKLLQNEFDYRTWMTDEFLEYDDSPSSAMSQDELEQELQRLMPLNFPCLVYVAYSGNPNAPERLVFTSRNQVAEWAAAMGLT</sequence>
<dbReference type="HOGENOM" id="CLU_190616_0_0_6"/>
<organism evidence="1 2">
    <name type="scientific">Rahnella sp. (strain Y9602)</name>
    <dbReference type="NCBI Taxonomy" id="2703885"/>
    <lineage>
        <taxon>Bacteria</taxon>
        <taxon>Pseudomonadati</taxon>
        <taxon>Pseudomonadota</taxon>
        <taxon>Gammaproteobacteria</taxon>
        <taxon>Enterobacterales</taxon>
        <taxon>Yersiniaceae</taxon>
        <taxon>Rahnella</taxon>
    </lineage>
</organism>
<dbReference type="RefSeq" id="WP_013574826.1">
    <property type="nucleotide sequence ID" value="NC_015061.1"/>
</dbReference>
<dbReference type="KEGG" id="rah:Rahaq_1502"/>
<gene>
    <name evidence="1" type="ordered locus">Rahaq_1502</name>
</gene>
<dbReference type="EMBL" id="CP002505">
    <property type="protein sequence ID" value="ADW73124.1"/>
    <property type="molecule type" value="Genomic_DNA"/>
</dbReference>
<name>A0A0H3F892_RAHSY</name>
<dbReference type="OrthoDB" id="6505788at2"/>
<evidence type="ECO:0000313" key="1">
    <source>
        <dbReference type="EMBL" id="ADW73124.1"/>
    </source>
</evidence>